<evidence type="ECO:0000313" key="6">
    <source>
        <dbReference type="Proteomes" id="UP000581087"/>
    </source>
</evidence>
<name>A0A4V1R244_9MICO</name>
<dbReference type="Pfam" id="PF03190">
    <property type="entry name" value="Thioredox_DsbH"/>
    <property type="match status" value="1"/>
</dbReference>
<organism evidence="4 5">
    <name type="scientific">Agromyces atrinae</name>
    <dbReference type="NCBI Taxonomy" id="592376"/>
    <lineage>
        <taxon>Bacteria</taxon>
        <taxon>Bacillati</taxon>
        <taxon>Actinomycetota</taxon>
        <taxon>Actinomycetes</taxon>
        <taxon>Micrococcales</taxon>
        <taxon>Microbacteriaceae</taxon>
        <taxon>Agromyces</taxon>
    </lineage>
</organism>
<dbReference type="PANTHER" id="PTHR42899">
    <property type="entry name" value="SPERMATOGENESIS-ASSOCIATED PROTEIN 20"/>
    <property type="match status" value="1"/>
</dbReference>
<evidence type="ECO:0000313" key="5">
    <source>
        <dbReference type="Proteomes" id="UP000292686"/>
    </source>
</evidence>
<comment type="caution">
    <text evidence="4">The sequence shown here is derived from an EMBL/GenBank/DDBJ whole genome shotgun (WGS) entry which is preliminary data.</text>
</comment>
<feature type="domain" description="Spermatogenesis-associated protein 20-like TRX" evidence="1">
    <location>
        <begin position="3"/>
        <end position="161"/>
    </location>
</feature>
<dbReference type="InterPro" id="IPR008928">
    <property type="entry name" value="6-hairpin_glycosidase_sf"/>
</dbReference>
<reference evidence="4 5" key="1">
    <citation type="submission" date="2019-01" db="EMBL/GenBank/DDBJ databases">
        <title>Agromyces.</title>
        <authorList>
            <person name="Li J."/>
        </authorList>
    </citation>
    <scope>NUCLEOTIDE SEQUENCE [LARGE SCALE GENOMIC DNA]</scope>
    <source>
        <strain evidence="4 5">DSM 23870</strain>
    </source>
</reference>
<dbReference type="AlphaFoldDB" id="A0A4V1R244"/>
<evidence type="ECO:0000313" key="4">
    <source>
        <dbReference type="EMBL" id="RXZ85866.1"/>
    </source>
</evidence>
<dbReference type="OrthoDB" id="9762614at2"/>
<gene>
    <name evidence="2" type="ORF">BJ972_003273</name>
    <name evidence="4" type="ORF">ESP50_13840</name>
    <name evidence="3" type="ORF">ESP50_16905</name>
</gene>
<reference evidence="2 6" key="2">
    <citation type="submission" date="2020-07" db="EMBL/GenBank/DDBJ databases">
        <title>Sequencing the genomes of 1000 actinobacteria strains.</title>
        <authorList>
            <person name="Klenk H.-P."/>
        </authorList>
    </citation>
    <scope>NUCLEOTIDE SEQUENCE [LARGE SCALE GENOMIC DNA]</scope>
    <source>
        <strain evidence="2 6">DSM 23870</strain>
    </source>
</reference>
<dbReference type="InterPro" id="IPR004879">
    <property type="entry name" value="Ssp411-like_TRX"/>
</dbReference>
<dbReference type="Proteomes" id="UP000292686">
    <property type="component" value="Unassembled WGS sequence"/>
</dbReference>
<dbReference type="EMBL" id="SDPM01000013">
    <property type="protein sequence ID" value="RXZ85053.1"/>
    <property type="molecule type" value="Genomic_DNA"/>
</dbReference>
<evidence type="ECO:0000313" key="3">
    <source>
        <dbReference type="EMBL" id="RXZ85053.1"/>
    </source>
</evidence>
<dbReference type="GO" id="GO:0005975">
    <property type="term" value="P:carbohydrate metabolic process"/>
    <property type="evidence" value="ECO:0007669"/>
    <property type="project" value="InterPro"/>
</dbReference>
<dbReference type="EMBL" id="JACCBI010000001">
    <property type="protein sequence ID" value="NYD68754.1"/>
    <property type="molecule type" value="Genomic_DNA"/>
</dbReference>
<dbReference type="RefSeq" id="WP_129176170.1">
    <property type="nucleotide sequence ID" value="NZ_JACCBI010000001.1"/>
</dbReference>
<accession>A0A4V1R244</accession>
<dbReference type="EMBL" id="SDPM01000007">
    <property type="protein sequence ID" value="RXZ85866.1"/>
    <property type="molecule type" value="Genomic_DNA"/>
</dbReference>
<sequence>MTRLDGAISPYVRSHAANPVDWYPWGREAFAEARRRDVPVLISIGYATCHWCHVMARESFSDPAIAAVMNEKLVTIKVDREEHPDVDSRYLASASAFTSNLGWPLTVFATPDGRAFFAGTYFPPEPRGGTPSFRQVLDAVDDAWTERRDEVEQAATAVSDAVDAVRPDTGGTRVGADLIDNAARRLAGAEDPRFGGFGTAPKFPVAPALIFLEQHGGESAVVAERIARKMGSSALRDPVEGGFFRYATEPDWTHPHFERMLYDNALLLDLYTRIHARTGSTWSATVARGIARFLIDVLRLPDGTFASGQDSESVIDGRRTEGGYYALDLEARSLVDAPALDDKTLTGWNGLAIGALARASTVLGDADYLDAAREAADVLLARDADRALARVSRGADRSEAAATLEDYGMLAGALLALGLAAGDPRYLVEGRRLIDEVLTADGFRPPGGGDAVLVEHGHAREADPSEGAYPSEISACSDAALDLFALTGVDAYRQAAEGALSRVSALALAQPLSFGSALTALERLDGALVQIVVVVPDDADTADTRAAALIGRARSLPSSVTAVVTERAAAELAESGFELFAGRGVRGSRATAYVCRDFVCRLPVTDADALDGGV</sequence>
<dbReference type="PANTHER" id="PTHR42899:SF1">
    <property type="entry name" value="SPERMATOGENESIS-ASSOCIATED PROTEIN 20"/>
    <property type="match status" value="1"/>
</dbReference>
<dbReference type="Proteomes" id="UP000581087">
    <property type="component" value="Unassembled WGS sequence"/>
</dbReference>
<dbReference type="InterPro" id="IPR024705">
    <property type="entry name" value="Ssp411"/>
</dbReference>
<dbReference type="SUPFAM" id="SSF48208">
    <property type="entry name" value="Six-hairpin glycosidases"/>
    <property type="match status" value="1"/>
</dbReference>
<protein>
    <submittedName>
        <fullName evidence="4">Thioredoxin domain-containing protein</fullName>
    </submittedName>
</protein>
<dbReference type="PIRSF" id="PIRSF006402">
    <property type="entry name" value="UCP006402_thioredoxin"/>
    <property type="match status" value="1"/>
</dbReference>
<dbReference type="Gene3D" id="3.40.30.10">
    <property type="entry name" value="Glutaredoxin"/>
    <property type="match status" value="1"/>
</dbReference>
<evidence type="ECO:0000313" key="2">
    <source>
        <dbReference type="EMBL" id="NYD68754.1"/>
    </source>
</evidence>
<evidence type="ECO:0000259" key="1">
    <source>
        <dbReference type="Pfam" id="PF03190"/>
    </source>
</evidence>
<dbReference type="SUPFAM" id="SSF52833">
    <property type="entry name" value="Thioredoxin-like"/>
    <property type="match status" value="1"/>
</dbReference>
<keyword evidence="5" id="KW-1185">Reference proteome</keyword>
<dbReference type="CDD" id="cd02955">
    <property type="entry name" value="SSP411"/>
    <property type="match status" value="1"/>
</dbReference>
<dbReference type="InterPro" id="IPR036249">
    <property type="entry name" value="Thioredoxin-like_sf"/>
</dbReference>
<proteinExistence type="predicted"/>